<evidence type="ECO:0000256" key="1">
    <source>
        <dbReference type="SAM" id="MobiDB-lite"/>
    </source>
</evidence>
<proteinExistence type="predicted"/>
<gene>
    <name evidence="2" type="ORF">EAH89_25045</name>
</gene>
<accession>A0A502FAL1</accession>
<dbReference type="OrthoDB" id="5395100at2"/>
<reference evidence="2 3" key="1">
    <citation type="journal article" date="2019" name="Environ. Microbiol.">
        <title>Species interactions and distinct microbial communities in high Arctic permafrost affected cryosols are associated with the CH4 and CO2 gas fluxes.</title>
        <authorList>
            <person name="Altshuler I."/>
            <person name="Hamel J."/>
            <person name="Turney S."/>
            <person name="Magnuson E."/>
            <person name="Levesque R."/>
            <person name="Greer C."/>
            <person name="Whyte L.G."/>
        </authorList>
    </citation>
    <scope>NUCLEOTIDE SEQUENCE [LARGE SCALE GENOMIC DNA]</scope>
    <source>
        <strain evidence="2 3">S9.3B</strain>
    </source>
</reference>
<dbReference type="Proteomes" id="UP000317078">
    <property type="component" value="Unassembled WGS sequence"/>
</dbReference>
<sequence length="591" mass="63518">MPDAESIRWFKEAFHEEVAAAVAGTPFDLDMVAAIACQETGPVWSALRRKGMGRAEILALCVGDTLDADRGRRAFPRTKAELLAAPRGAEMFALAREALVRMAAHVPSYAAAAKRPDKFCHGFGLFQCDLQLFQKDPDHFLGRRYEDFGHCLAHCVGELRRGLVKAGLEGRARISDEEFACVAIAYNTGGFRPAKGLKQGFFNGQRFYGEEVFGFVRLSRTVALPGALPAIAPPAPNEAILPPPTAPAGETADFVVRTLEAPLRVRSEPRVSDPPGRNVVAHLPDGHPVRRTGGRKADRFWAIETSLFGAHVAGFASSRFLEPAAAPVPIPVLAPAAAPAPAAPAVVAPAAADPPAAPVPARSVAGIPAVLMPRRAGMVTTRRAPAGAHSLNEPGQPAREGATPAELVRSMGAVVDWLAVEKEAHLRYRPRDGLTFCNIYAHDACHLAGAYLPRVWWTPRALLDLAAGRAVEPRIGDTIGEVRANSLFLWLRDFGLDFGWRQTGTLDKLQLAANEGALGVIVARRKEDGRSGHIALVVAETEAERARRNAAGAVVAPLQSQAGATNFRRGTGRVDWWRGEEFAESAFWIHA</sequence>
<comment type="caution">
    <text evidence="2">The sequence shown here is derived from an EMBL/GenBank/DDBJ whole genome shotgun (WGS) entry which is preliminary data.</text>
</comment>
<dbReference type="EMBL" id="RCZP01000041">
    <property type="protein sequence ID" value="TPG46373.1"/>
    <property type="molecule type" value="Genomic_DNA"/>
</dbReference>
<evidence type="ECO:0000313" key="2">
    <source>
        <dbReference type="EMBL" id="TPG46373.1"/>
    </source>
</evidence>
<evidence type="ECO:0008006" key="4">
    <source>
        <dbReference type="Google" id="ProtNLM"/>
    </source>
</evidence>
<dbReference type="AlphaFoldDB" id="A0A502FAL1"/>
<evidence type="ECO:0000313" key="3">
    <source>
        <dbReference type="Proteomes" id="UP000317078"/>
    </source>
</evidence>
<dbReference type="Gene3D" id="3.90.1720.10">
    <property type="entry name" value="endopeptidase domain like (from Nostoc punctiforme)"/>
    <property type="match status" value="1"/>
</dbReference>
<dbReference type="RefSeq" id="WP_140886458.1">
    <property type="nucleotide sequence ID" value="NZ_RCZP01000041.1"/>
</dbReference>
<keyword evidence="3" id="KW-1185">Reference proteome</keyword>
<protein>
    <recommendedName>
        <fullName evidence="4">SH3 domain-containing protein</fullName>
    </recommendedName>
</protein>
<feature type="region of interest" description="Disordered" evidence="1">
    <location>
        <begin position="267"/>
        <end position="291"/>
    </location>
</feature>
<name>A0A502FAL1_9PROT</name>
<organism evidence="2 3">
    <name type="scientific">Muricoccus nepalensis</name>
    <dbReference type="NCBI Taxonomy" id="1854500"/>
    <lineage>
        <taxon>Bacteria</taxon>
        <taxon>Pseudomonadati</taxon>
        <taxon>Pseudomonadota</taxon>
        <taxon>Alphaproteobacteria</taxon>
        <taxon>Acetobacterales</taxon>
        <taxon>Roseomonadaceae</taxon>
        <taxon>Muricoccus</taxon>
    </lineage>
</organism>